<name>A0A9P6JSX2_9AGAR</name>
<evidence type="ECO:0000313" key="4">
    <source>
        <dbReference type="EMBL" id="KAF9531363.1"/>
    </source>
</evidence>
<keyword evidence="2" id="KW-0812">Transmembrane</keyword>
<dbReference type="OrthoDB" id="541052at2759"/>
<dbReference type="PANTHER" id="PTHR12203:SF118">
    <property type="entry name" value="BETA-1,2-XYLOSYLTRANSFERASE 1"/>
    <property type="match status" value="1"/>
</dbReference>
<keyword evidence="2" id="KW-1133">Transmembrane helix</keyword>
<evidence type="ECO:0000256" key="2">
    <source>
        <dbReference type="SAM" id="Phobius"/>
    </source>
</evidence>
<dbReference type="SMART" id="SM00672">
    <property type="entry name" value="CAP10"/>
    <property type="match status" value="1"/>
</dbReference>
<evidence type="ECO:0000313" key="5">
    <source>
        <dbReference type="Proteomes" id="UP000807306"/>
    </source>
</evidence>
<sequence length="620" mass="71046">MAFLRFLRRRTLFRVFLGAAALYILLYGLPDALVRHSAEPAPVKKQPQYIHPTAVNFSAFPPPPPPTRKPLLPPPPPPPPPVLGKHRYRKDGLVEVNEEGPHPIYELIARAEKEWSEKLGRASTTLKEAVEEYQRRYKRMPPKGFNLWWNYASKHNVQLPDEYDTIFHDLEPFWGLDPEDLHKIQAEAEKKIDSYTVGKNETEGNIGVLTYTFSEGRYDQLIVGSKEIIKLFQQIQDVLPLFRMTISPHDGPNRLTDHGIMQAVLKAAASGTYLKRSALPKKKELGWVSACPPTSLARQNPIDLDNPPPWPTKKTFIYNHAQTMNPCDHPDLFHHHGQFLSHNSGPGPQDVVVPEFSYCSTVLHHNIRFPVPYGWVEDILPRSDDPPFEEKLDERLLWRGSNTGMFHSSTSRWEHSHRDFLVAFSNDLSGKAKVLNPVKSVNEQVGVFKEFKRANLNPALLDIAFAGQPLACSASTCDTLRAIYPWREYQSLGEAGQYKYVLDVDGNGWSGRFKRLITSNSLIFKSTIYPEWFVDRVQPWVHYVPVQVDLSDLHDSLLFFRGDPNGDGAHEDLARKIAHTGRLWSKTFWRKEDLISYLFRLTLEFARLLSDDRDAMTYRL</sequence>
<feature type="transmembrane region" description="Helical" evidence="2">
    <location>
        <begin position="12"/>
        <end position="29"/>
    </location>
</feature>
<dbReference type="EMBL" id="MU157835">
    <property type="protein sequence ID" value="KAF9531363.1"/>
    <property type="molecule type" value="Genomic_DNA"/>
</dbReference>
<dbReference type="Pfam" id="PF05686">
    <property type="entry name" value="Glyco_transf_90"/>
    <property type="match status" value="1"/>
</dbReference>
<keyword evidence="2" id="KW-0472">Membrane</keyword>
<dbReference type="GO" id="GO:0016740">
    <property type="term" value="F:transferase activity"/>
    <property type="evidence" value="ECO:0007669"/>
    <property type="project" value="UniProtKB-KW"/>
</dbReference>
<dbReference type="InterPro" id="IPR006598">
    <property type="entry name" value="CAP10"/>
</dbReference>
<dbReference type="InterPro" id="IPR051091">
    <property type="entry name" value="O-Glucosyltr/Glycosyltrsf_90"/>
</dbReference>
<feature type="domain" description="Glycosyl transferase CAP10" evidence="3">
    <location>
        <begin position="324"/>
        <end position="612"/>
    </location>
</feature>
<protein>
    <submittedName>
        <fullName evidence="4">Glycosyl transferase family 90-domain-containing protein</fullName>
    </submittedName>
</protein>
<reference evidence="4" key="1">
    <citation type="submission" date="2020-11" db="EMBL/GenBank/DDBJ databases">
        <authorList>
            <consortium name="DOE Joint Genome Institute"/>
            <person name="Ahrendt S."/>
            <person name="Riley R."/>
            <person name="Andreopoulos W."/>
            <person name="Labutti K."/>
            <person name="Pangilinan J."/>
            <person name="Ruiz-Duenas F.J."/>
            <person name="Barrasa J.M."/>
            <person name="Sanchez-Garcia M."/>
            <person name="Camarero S."/>
            <person name="Miyauchi S."/>
            <person name="Serrano A."/>
            <person name="Linde D."/>
            <person name="Babiker R."/>
            <person name="Drula E."/>
            <person name="Ayuso-Fernandez I."/>
            <person name="Pacheco R."/>
            <person name="Padilla G."/>
            <person name="Ferreira P."/>
            <person name="Barriuso J."/>
            <person name="Kellner H."/>
            <person name="Castanera R."/>
            <person name="Alfaro M."/>
            <person name="Ramirez L."/>
            <person name="Pisabarro A.G."/>
            <person name="Kuo A."/>
            <person name="Tritt A."/>
            <person name="Lipzen A."/>
            <person name="He G."/>
            <person name="Yan M."/>
            <person name="Ng V."/>
            <person name="Cullen D."/>
            <person name="Martin F."/>
            <person name="Rosso M.-N."/>
            <person name="Henrissat B."/>
            <person name="Hibbett D."/>
            <person name="Martinez A.T."/>
            <person name="Grigoriev I.V."/>
        </authorList>
    </citation>
    <scope>NUCLEOTIDE SEQUENCE</scope>
    <source>
        <strain evidence="4">CBS 506.95</strain>
    </source>
</reference>
<accession>A0A9P6JSX2</accession>
<dbReference type="PANTHER" id="PTHR12203">
    <property type="entry name" value="KDEL LYS-ASP-GLU-LEU CONTAINING - RELATED"/>
    <property type="match status" value="1"/>
</dbReference>
<feature type="region of interest" description="Disordered" evidence="1">
    <location>
        <begin position="55"/>
        <end position="82"/>
    </location>
</feature>
<gene>
    <name evidence="4" type="ORF">CPB83DRAFT_761372</name>
</gene>
<keyword evidence="4" id="KW-0808">Transferase</keyword>
<evidence type="ECO:0000256" key="1">
    <source>
        <dbReference type="SAM" id="MobiDB-lite"/>
    </source>
</evidence>
<dbReference type="Proteomes" id="UP000807306">
    <property type="component" value="Unassembled WGS sequence"/>
</dbReference>
<feature type="compositionally biased region" description="Pro residues" evidence="1">
    <location>
        <begin position="60"/>
        <end position="82"/>
    </location>
</feature>
<organism evidence="4 5">
    <name type="scientific">Crepidotus variabilis</name>
    <dbReference type="NCBI Taxonomy" id="179855"/>
    <lineage>
        <taxon>Eukaryota</taxon>
        <taxon>Fungi</taxon>
        <taxon>Dikarya</taxon>
        <taxon>Basidiomycota</taxon>
        <taxon>Agaricomycotina</taxon>
        <taxon>Agaricomycetes</taxon>
        <taxon>Agaricomycetidae</taxon>
        <taxon>Agaricales</taxon>
        <taxon>Agaricineae</taxon>
        <taxon>Crepidotaceae</taxon>
        <taxon>Crepidotus</taxon>
    </lineage>
</organism>
<keyword evidence="5" id="KW-1185">Reference proteome</keyword>
<dbReference type="AlphaFoldDB" id="A0A9P6JSX2"/>
<proteinExistence type="predicted"/>
<comment type="caution">
    <text evidence="4">The sequence shown here is derived from an EMBL/GenBank/DDBJ whole genome shotgun (WGS) entry which is preliminary data.</text>
</comment>
<evidence type="ECO:0000259" key="3">
    <source>
        <dbReference type="SMART" id="SM00672"/>
    </source>
</evidence>